<evidence type="ECO:0008006" key="5">
    <source>
        <dbReference type="Google" id="ProtNLM"/>
    </source>
</evidence>
<comment type="caution">
    <text evidence="3">The sequence shown here is derived from an EMBL/GenBank/DDBJ whole genome shotgun (WGS) entry which is preliminary data.</text>
</comment>
<keyword evidence="4" id="KW-1185">Reference proteome</keyword>
<sequence>MCFFVLVRETASLSSGTADSTDDTPAVRVNCKTPGLMLFQIYEPKVRSLLKSPTAKELVLFSEEPRTKLPLPNCMGNHTIGDSAGWSKTFSFLTYGGNSSCMVKSYLIDQEDSAQQTFVADIFIKVFTAEDRVGQGRRGKVRLSCTMLAAQQVESARTNLRTEIPVPSDPILPVRPRNPEGHAEIPLEVLTSQLEGSLMLRFFKLVPGSNFPVPAVSVTEGEDIYLVAALRSGGSFAVLRPMNCTIRSVVSSPQKASSLGELVHSQPGAGNTFIKEFSVLDNGCQSAEHPWETPEESTDSGIFRLYYTRFLAPTFSGSLKLSAKCSINLCTQQNSKACIEQPKSLLEPGCFSIAKNVPNFQFHSETITNISEVQPANILMMMSSQAPPAAGPPPTRRFVTAAGGTVFRSAVPSTASSSQTVTSTTTRTTETKENNGIFKRNITADPRRKLPQSATMAAESVTAARTVPPLVAAPTPPMMARNLLVEVPSPPLTEPSRAREELWRTVVSMPATPQPPVPVAPPNKSPEQPQEVKYCFMQRTVTLASASVAVVLILSVVLVSFSLLLHCRGRRRRDRAAILDD</sequence>
<dbReference type="OrthoDB" id="10066377at2759"/>
<dbReference type="Proteomes" id="UP000192578">
    <property type="component" value="Unassembled WGS sequence"/>
</dbReference>
<feature type="transmembrane region" description="Helical" evidence="2">
    <location>
        <begin position="543"/>
        <end position="565"/>
    </location>
</feature>
<name>A0A1W0X3T4_HYPEX</name>
<feature type="compositionally biased region" description="Low complexity" evidence="1">
    <location>
        <begin position="413"/>
        <end position="428"/>
    </location>
</feature>
<proteinExistence type="predicted"/>
<dbReference type="EMBL" id="MTYJ01000019">
    <property type="protein sequence ID" value="OQV22156.1"/>
    <property type="molecule type" value="Genomic_DNA"/>
</dbReference>
<feature type="region of interest" description="Disordered" evidence="1">
    <location>
        <begin position="411"/>
        <end position="437"/>
    </location>
</feature>
<dbReference type="AlphaFoldDB" id="A0A1W0X3T4"/>
<keyword evidence="2" id="KW-0812">Transmembrane</keyword>
<gene>
    <name evidence="3" type="ORF">BV898_04002</name>
</gene>
<evidence type="ECO:0000256" key="2">
    <source>
        <dbReference type="SAM" id="Phobius"/>
    </source>
</evidence>
<evidence type="ECO:0000256" key="1">
    <source>
        <dbReference type="SAM" id="MobiDB-lite"/>
    </source>
</evidence>
<evidence type="ECO:0000313" key="4">
    <source>
        <dbReference type="Proteomes" id="UP000192578"/>
    </source>
</evidence>
<keyword evidence="2" id="KW-1133">Transmembrane helix</keyword>
<reference evidence="4" key="1">
    <citation type="submission" date="2017-01" db="EMBL/GenBank/DDBJ databases">
        <title>Comparative genomics of anhydrobiosis in the tardigrade Hypsibius dujardini.</title>
        <authorList>
            <person name="Yoshida Y."/>
            <person name="Koutsovoulos G."/>
            <person name="Laetsch D."/>
            <person name="Stevens L."/>
            <person name="Kumar S."/>
            <person name="Horikawa D."/>
            <person name="Ishino K."/>
            <person name="Komine S."/>
            <person name="Tomita M."/>
            <person name="Blaxter M."/>
            <person name="Arakawa K."/>
        </authorList>
    </citation>
    <scope>NUCLEOTIDE SEQUENCE [LARGE SCALE GENOMIC DNA]</scope>
    <source>
        <strain evidence="4">Z151</strain>
    </source>
</reference>
<organism evidence="3 4">
    <name type="scientific">Hypsibius exemplaris</name>
    <name type="common">Freshwater tardigrade</name>
    <dbReference type="NCBI Taxonomy" id="2072580"/>
    <lineage>
        <taxon>Eukaryota</taxon>
        <taxon>Metazoa</taxon>
        <taxon>Ecdysozoa</taxon>
        <taxon>Tardigrada</taxon>
        <taxon>Eutardigrada</taxon>
        <taxon>Parachela</taxon>
        <taxon>Hypsibioidea</taxon>
        <taxon>Hypsibiidae</taxon>
        <taxon>Hypsibius</taxon>
    </lineage>
</organism>
<keyword evidence="2" id="KW-0472">Membrane</keyword>
<evidence type="ECO:0000313" key="3">
    <source>
        <dbReference type="EMBL" id="OQV22156.1"/>
    </source>
</evidence>
<accession>A0A1W0X3T4</accession>
<protein>
    <recommendedName>
        <fullName evidence="5">ZP domain-containing protein</fullName>
    </recommendedName>
</protein>